<feature type="region of interest" description="Disordered" evidence="1">
    <location>
        <begin position="801"/>
        <end position="830"/>
    </location>
</feature>
<evidence type="ECO:0000256" key="1">
    <source>
        <dbReference type="SAM" id="MobiDB-lite"/>
    </source>
</evidence>
<dbReference type="Gene3D" id="3.40.50.300">
    <property type="entry name" value="P-loop containing nucleotide triphosphate hydrolases"/>
    <property type="match status" value="1"/>
</dbReference>
<keyword evidence="3" id="KW-1185">Reference proteome</keyword>
<evidence type="ECO:0000313" key="3">
    <source>
        <dbReference type="Proteomes" id="UP000231409"/>
    </source>
</evidence>
<dbReference type="Proteomes" id="UP000231409">
    <property type="component" value="Unassembled WGS sequence"/>
</dbReference>
<evidence type="ECO:0000313" key="2">
    <source>
        <dbReference type="EMBL" id="PHQ16543.1"/>
    </source>
</evidence>
<name>A0A2G1UQ04_9GAMM</name>
<proteinExistence type="predicted"/>
<comment type="caution">
    <text evidence="2">The sequence shown here is derived from an EMBL/GenBank/DDBJ whole genome shotgun (WGS) entry which is preliminary data.</text>
</comment>
<organism evidence="2 3">
    <name type="scientific">Marinobacter profundi</name>
    <dbReference type="NCBI Taxonomy" id="2666256"/>
    <lineage>
        <taxon>Bacteria</taxon>
        <taxon>Pseudomonadati</taxon>
        <taxon>Pseudomonadota</taxon>
        <taxon>Gammaproteobacteria</taxon>
        <taxon>Pseudomonadales</taxon>
        <taxon>Marinobacteraceae</taxon>
        <taxon>Marinobacter</taxon>
    </lineage>
</organism>
<accession>A0A2G1UQ04</accession>
<sequence>MIERTFKDIPDGKVNDADQQSFLVSLGWSRGYTWDDLLHSKRVLIISEAGAGKTYECRKQSERLWVSGEPAFFVELAALATEDLRSLLDADEEARLDGWLASQSEVATFFLDSIDELKLTMGSFERALKRLKKCIGGQLHRARVVITTRPIPFDEQLVRNVLPVPMAPSSDSDEEAFAKIAMREHREQHDNRSKNQSPDWRSVALMPLSDEQIVDFCRHQGVSDPDLLFEDLRRRNALEFARRPQDLIELCADWREHKRIRTHRDQVATNVRVKLLPREDRPEPAELSVDKAIEGASRLALAVQMTRRITIRHSAASDAVDEEAALDPAIILSDWQPNERKALLERPLFGFASYGRVRFHHRSVAEYLAAERLIAFRRQGMPFRALKRLLFAETKGNTIVRPSKRPVAGWLALQEDGIFELLRDNEPAVLLDEGDPESLTQTQRNQALRAYAKRYGPGGWRGLQVPHIQVHRFASSELAEEIDRIWRSGVENPDVREVLISLIEAGRIEACADIVFDITQDIAATAVERIMAIDALVALGDERLGIVSARIADADDLWPDRVVRGAILPLFPKYMSVEQLCRTLRWIKREKRNVGDLSWQLPRLIAGASLDLPVLEELRDGLLALVSEGLKWRKEWPHIMSDRPHLSGALAATCERGLDISLDDQWLHGGVIALRLHHRDHCDDEPIKSLRERLVNLKAVDNERLFWVEDALLQSLHEIKDPWRRLAEITIHDGPVQLRPDRDLTWVSEALGDTTRDAGERAMLLEAAIRLSPDRDTWKKHVEGLRPLILDEPSFVQRLDDSLKPSKHDKEHRRWEKKQAERKKQEERRKAKNRASWVQFWREVANQPENAFSTEQSWNTAWNLWRAMSHDGEDSRSSGWNRRFIEEQFNQETADKLRRVLMKIWRDDHPTFPSERPEGERNTFLVRWQLGLAAIYAEAEAPDWAAKLGDAEAELAARYALIELNGLPQWIEGLVDTHPNAVDRTLGNELSWELNRPSGERGHSSLLQGIDYAPERVASLFLPRLESWLDDGGDWINGADNTTGMTERVRQVTRVILKHGDAAEIKRLQERALQRLEQQLPLSLRLVWLSTLMRIDPQTSVEKLADQIEIVEPSERSDAVTWLASLFGDRQDGIGLGDERFTPKLLLRLLRLAYRHVRIQDDAHHEGSYSPDTRDNAEQARNSIVTALLNAKGEEGLAAKLEMAADPLCAHFKDRILAVAEESWAQEIDAEVFDEAQAVALDRSGEAPASTNEAMFAILKDRLSDLNDLLLRDASPREAWAGISDERVMRREISRELSYAANSIYTMDQEAVTADEKETDIRLRSVISKHEAVIELKLGDGRTATDLRDTIENQLVRKYMAAEYSKAGALLVTLAKDRQWKHPDEKRMIKADELLSLLTAEADRVQQALGGGAYIHVHLLDLRPRLPIESQTKS</sequence>
<dbReference type="InterPro" id="IPR027417">
    <property type="entry name" value="P-loop_NTPase"/>
</dbReference>
<protein>
    <submittedName>
        <fullName evidence="2">Uncharacterized protein</fullName>
    </submittedName>
</protein>
<reference evidence="2 3" key="1">
    <citation type="submission" date="2017-09" db="EMBL/GenBank/DDBJ databases">
        <title>The draft genome sequences of Marinobacter sp. PWS21.</title>
        <authorList>
            <person name="Cao J."/>
        </authorList>
    </citation>
    <scope>NUCLEOTIDE SEQUENCE [LARGE SCALE GENOMIC DNA]</scope>
    <source>
        <strain evidence="2 3">PWS21</strain>
    </source>
</reference>
<dbReference type="EMBL" id="NTFH01000004">
    <property type="protein sequence ID" value="PHQ16543.1"/>
    <property type="molecule type" value="Genomic_DNA"/>
</dbReference>
<gene>
    <name evidence="2" type="ORF">CLH61_04105</name>
</gene>
<feature type="compositionally biased region" description="Basic and acidic residues" evidence="1">
    <location>
        <begin position="801"/>
        <end position="829"/>
    </location>
</feature>